<evidence type="ECO:0000313" key="2">
    <source>
        <dbReference type="EMBL" id="ETW75862.1"/>
    </source>
</evidence>
<feature type="compositionally biased region" description="Basic and acidic residues" evidence="1">
    <location>
        <begin position="241"/>
        <end position="257"/>
    </location>
</feature>
<dbReference type="GeneID" id="20666168"/>
<organism evidence="2 3">
    <name type="scientific">Heterobasidion irregulare (strain TC 32-1)</name>
    <dbReference type="NCBI Taxonomy" id="747525"/>
    <lineage>
        <taxon>Eukaryota</taxon>
        <taxon>Fungi</taxon>
        <taxon>Dikarya</taxon>
        <taxon>Basidiomycota</taxon>
        <taxon>Agaricomycotina</taxon>
        <taxon>Agaricomycetes</taxon>
        <taxon>Russulales</taxon>
        <taxon>Bondarzewiaceae</taxon>
        <taxon>Heterobasidion</taxon>
        <taxon>Heterobasidion annosum species complex</taxon>
    </lineage>
</organism>
<sequence length="257" mass="29621">MMFIGEDMVLGYSVDEIWLRNLAKKFGYIGDPNPAYLALYQEERHSELMQHHELEGTMALGRRIIEKVKIRGLRILPVYIFNCHSCMYWSLPFSMHPEGRSAKKTARLEFFKTVICEEDEPQWWASTDGDAPRAVRHMSEPREDRWRLTLQSLPGWDEESGDLLRVEDVPIIRDEDGMMIEPPPFLRKRAKRASESDSETVRPSLPAELSPHLSTEQVCESDVETLRLSSPDASETGDCDMENREAETDSVEHSDVH</sequence>
<dbReference type="OrthoDB" id="3300262at2759"/>
<dbReference type="HOGENOM" id="CLU_1082048_0_0_1"/>
<evidence type="ECO:0000256" key="1">
    <source>
        <dbReference type="SAM" id="MobiDB-lite"/>
    </source>
</evidence>
<dbReference type="EMBL" id="KI925465">
    <property type="protein sequence ID" value="ETW75862.1"/>
    <property type="molecule type" value="Genomic_DNA"/>
</dbReference>
<reference evidence="2 3" key="1">
    <citation type="journal article" date="2012" name="New Phytol.">
        <title>Insight into trade-off between wood decay and parasitism from the genome of a fungal forest pathogen.</title>
        <authorList>
            <person name="Olson A."/>
            <person name="Aerts A."/>
            <person name="Asiegbu F."/>
            <person name="Belbahri L."/>
            <person name="Bouzid O."/>
            <person name="Broberg A."/>
            <person name="Canback B."/>
            <person name="Coutinho P.M."/>
            <person name="Cullen D."/>
            <person name="Dalman K."/>
            <person name="Deflorio G."/>
            <person name="van Diepen L.T."/>
            <person name="Dunand C."/>
            <person name="Duplessis S."/>
            <person name="Durling M."/>
            <person name="Gonthier P."/>
            <person name="Grimwood J."/>
            <person name="Fossdal C.G."/>
            <person name="Hansson D."/>
            <person name="Henrissat B."/>
            <person name="Hietala A."/>
            <person name="Himmelstrand K."/>
            <person name="Hoffmeister D."/>
            <person name="Hogberg N."/>
            <person name="James T.Y."/>
            <person name="Karlsson M."/>
            <person name="Kohler A."/>
            <person name="Kues U."/>
            <person name="Lee Y.H."/>
            <person name="Lin Y.C."/>
            <person name="Lind M."/>
            <person name="Lindquist E."/>
            <person name="Lombard V."/>
            <person name="Lucas S."/>
            <person name="Lunden K."/>
            <person name="Morin E."/>
            <person name="Murat C."/>
            <person name="Park J."/>
            <person name="Raffaello T."/>
            <person name="Rouze P."/>
            <person name="Salamov A."/>
            <person name="Schmutz J."/>
            <person name="Solheim H."/>
            <person name="Stahlberg J."/>
            <person name="Velez H."/>
            <person name="de Vries R.P."/>
            <person name="Wiebenga A."/>
            <person name="Woodward S."/>
            <person name="Yakovlev I."/>
            <person name="Garbelotto M."/>
            <person name="Martin F."/>
            <person name="Grigoriev I.V."/>
            <person name="Stenlid J."/>
        </authorList>
    </citation>
    <scope>NUCLEOTIDE SEQUENCE [LARGE SCALE GENOMIC DNA]</scope>
    <source>
        <strain evidence="2 3">TC 32-1</strain>
    </source>
</reference>
<keyword evidence="3" id="KW-1185">Reference proteome</keyword>
<dbReference type="InParanoid" id="W4JQM5"/>
<gene>
    <name evidence="2" type="ORF">HETIRDRAFT_106513</name>
</gene>
<dbReference type="KEGG" id="hir:HETIRDRAFT_106513"/>
<feature type="region of interest" description="Disordered" evidence="1">
    <location>
        <begin position="188"/>
        <end position="257"/>
    </location>
</feature>
<dbReference type="Proteomes" id="UP000030671">
    <property type="component" value="Unassembled WGS sequence"/>
</dbReference>
<name>W4JQM5_HETIT</name>
<proteinExistence type="predicted"/>
<protein>
    <submittedName>
        <fullName evidence="2">Uncharacterized protein</fullName>
    </submittedName>
</protein>
<dbReference type="AlphaFoldDB" id="W4JQM5"/>
<accession>W4JQM5</accession>
<evidence type="ECO:0000313" key="3">
    <source>
        <dbReference type="Proteomes" id="UP000030671"/>
    </source>
</evidence>
<dbReference type="RefSeq" id="XP_009552104.1">
    <property type="nucleotide sequence ID" value="XM_009553809.1"/>
</dbReference>